<accession>A0A5J4ZAR6</accession>
<gene>
    <name evidence="1" type="ORF">F0562_019052</name>
</gene>
<dbReference type="EMBL" id="CM018052">
    <property type="protein sequence ID" value="KAA8515873.1"/>
    <property type="molecule type" value="Genomic_DNA"/>
</dbReference>
<reference evidence="1 2" key="1">
    <citation type="submission" date="2019-09" db="EMBL/GenBank/DDBJ databases">
        <title>A chromosome-level genome assembly of the Chinese tupelo Nyssa sinensis.</title>
        <authorList>
            <person name="Yang X."/>
            <person name="Kang M."/>
            <person name="Yang Y."/>
            <person name="Xiong H."/>
            <person name="Wang M."/>
            <person name="Zhang Z."/>
            <person name="Wang Z."/>
            <person name="Wu H."/>
            <person name="Ma T."/>
            <person name="Liu J."/>
            <person name="Xi Z."/>
        </authorList>
    </citation>
    <scope>NUCLEOTIDE SEQUENCE [LARGE SCALE GENOMIC DNA]</scope>
    <source>
        <strain evidence="1">J267</strain>
        <tissue evidence="1">Leaf</tissue>
    </source>
</reference>
<organism evidence="1 2">
    <name type="scientific">Nyssa sinensis</name>
    <dbReference type="NCBI Taxonomy" id="561372"/>
    <lineage>
        <taxon>Eukaryota</taxon>
        <taxon>Viridiplantae</taxon>
        <taxon>Streptophyta</taxon>
        <taxon>Embryophyta</taxon>
        <taxon>Tracheophyta</taxon>
        <taxon>Spermatophyta</taxon>
        <taxon>Magnoliopsida</taxon>
        <taxon>eudicotyledons</taxon>
        <taxon>Gunneridae</taxon>
        <taxon>Pentapetalae</taxon>
        <taxon>asterids</taxon>
        <taxon>Cornales</taxon>
        <taxon>Nyssaceae</taxon>
        <taxon>Nyssa</taxon>
    </lineage>
</organism>
<keyword evidence="2" id="KW-1185">Reference proteome</keyword>
<name>A0A5J4ZAR6_9ASTE</name>
<evidence type="ECO:0000313" key="2">
    <source>
        <dbReference type="Proteomes" id="UP000325577"/>
    </source>
</evidence>
<sequence>MNRASRNGLKKPKNNKFKTQTGYLKLFLALEAKLGIPNFTKTEGEESLDRHEKQFVNLHAKTKQSPRKEDTHFNPTILTLLRPDGKMG</sequence>
<proteinExistence type="predicted"/>
<dbReference type="Proteomes" id="UP000325577">
    <property type="component" value="Linkage Group LG9"/>
</dbReference>
<evidence type="ECO:0000313" key="1">
    <source>
        <dbReference type="EMBL" id="KAA8515873.1"/>
    </source>
</evidence>
<protein>
    <submittedName>
        <fullName evidence="1">Uncharacterized protein</fullName>
    </submittedName>
</protein>
<dbReference type="AlphaFoldDB" id="A0A5J4ZAR6"/>